<protein>
    <submittedName>
        <fullName evidence="1">Uncharacterized protein</fullName>
    </submittedName>
</protein>
<accession>A0A8S1RQF1</accession>
<evidence type="ECO:0000313" key="2">
    <source>
        <dbReference type="Proteomes" id="UP000692954"/>
    </source>
</evidence>
<proteinExistence type="predicted"/>
<reference evidence="1" key="1">
    <citation type="submission" date="2021-01" db="EMBL/GenBank/DDBJ databases">
        <authorList>
            <consortium name="Genoscope - CEA"/>
            <person name="William W."/>
        </authorList>
    </citation>
    <scope>NUCLEOTIDE SEQUENCE</scope>
</reference>
<dbReference type="Proteomes" id="UP000692954">
    <property type="component" value="Unassembled WGS sequence"/>
</dbReference>
<comment type="caution">
    <text evidence="1">The sequence shown here is derived from an EMBL/GenBank/DDBJ whole genome shotgun (WGS) entry which is preliminary data.</text>
</comment>
<organism evidence="1 2">
    <name type="scientific">Paramecium sonneborni</name>
    <dbReference type="NCBI Taxonomy" id="65129"/>
    <lineage>
        <taxon>Eukaryota</taxon>
        <taxon>Sar</taxon>
        <taxon>Alveolata</taxon>
        <taxon>Ciliophora</taxon>
        <taxon>Intramacronucleata</taxon>
        <taxon>Oligohymenophorea</taxon>
        <taxon>Peniculida</taxon>
        <taxon>Parameciidae</taxon>
        <taxon>Paramecium</taxon>
    </lineage>
</organism>
<dbReference type="AlphaFoldDB" id="A0A8S1RQF1"/>
<gene>
    <name evidence="1" type="ORF">PSON_ATCC_30995.1.T3590004</name>
</gene>
<dbReference type="EMBL" id="CAJJDN010000359">
    <property type="protein sequence ID" value="CAD8131021.1"/>
    <property type="molecule type" value="Genomic_DNA"/>
</dbReference>
<keyword evidence="2" id="KW-1185">Reference proteome</keyword>
<sequence length="154" mass="18291">MFCENFSTALKSTVWLWIVHRIDVDVEIEIVKILLEQLLLNVNPKKLEDVQEFKFMNKLQIFVLVLKILKNFVFGLTIELAPDVNHLKLKFGYMYSMQKDNNAQQTDQIVFELLYILKQILIADLIQVRMELVTQILRLINRTIVQTLLFMDQY</sequence>
<evidence type="ECO:0000313" key="1">
    <source>
        <dbReference type="EMBL" id="CAD8131021.1"/>
    </source>
</evidence>
<name>A0A8S1RQF1_9CILI</name>